<evidence type="ECO:0000256" key="1">
    <source>
        <dbReference type="SAM" id="MobiDB-lite"/>
    </source>
</evidence>
<gene>
    <name evidence="3" type="ORF">SFRICE_030013</name>
</gene>
<organism evidence="3">
    <name type="scientific">Spodoptera frugiperda</name>
    <name type="common">Fall armyworm</name>
    <dbReference type="NCBI Taxonomy" id="7108"/>
    <lineage>
        <taxon>Eukaryota</taxon>
        <taxon>Metazoa</taxon>
        <taxon>Ecdysozoa</taxon>
        <taxon>Arthropoda</taxon>
        <taxon>Hexapoda</taxon>
        <taxon>Insecta</taxon>
        <taxon>Pterygota</taxon>
        <taxon>Neoptera</taxon>
        <taxon>Endopterygota</taxon>
        <taxon>Lepidoptera</taxon>
        <taxon>Glossata</taxon>
        <taxon>Ditrysia</taxon>
        <taxon>Noctuoidea</taxon>
        <taxon>Noctuidae</taxon>
        <taxon>Amphipyrinae</taxon>
        <taxon>Spodoptera</taxon>
    </lineage>
</organism>
<proteinExistence type="predicted"/>
<feature type="transmembrane region" description="Helical" evidence="2">
    <location>
        <begin position="22"/>
        <end position="39"/>
    </location>
</feature>
<dbReference type="AlphaFoldDB" id="A0A2H1W5L8"/>
<name>A0A2H1W5L8_SPOFR</name>
<evidence type="ECO:0000256" key="2">
    <source>
        <dbReference type="SAM" id="Phobius"/>
    </source>
</evidence>
<dbReference type="EMBL" id="ODYU01006420">
    <property type="protein sequence ID" value="SOQ48246.1"/>
    <property type="molecule type" value="Genomic_DNA"/>
</dbReference>
<protein>
    <submittedName>
        <fullName evidence="3">SFRICE_030013</fullName>
    </submittedName>
</protein>
<feature type="region of interest" description="Disordered" evidence="1">
    <location>
        <begin position="51"/>
        <end position="71"/>
    </location>
</feature>
<sequence length="71" mass="8118">MTFPDLIEAYQTLTDEKPTRDLFAFFTLFVCAILALVSGDQGYYRQVRSPVPVQDAEPQQQPPHYGYGYGR</sequence>
<keyword evidence="2" id="KW-1133">Transmembrane helix</keyword>
<keyword evidence="2" id="KW-0472">Membrane</keyword>
<keyword evidence="2" id="KW-0812">Transmembrane</keyword>
<reference evidence="3" key="1">
    <citation type="submission" date="2016-07" db="EMBL/GenBank/DDBJ databases">
        <authorList>
            <person name="Bretaudeau A."/>
        </authorList>
    </citation>
    <scope>NUCLEOTIDE SEQUENCE</scope>
    <source>
        <strain evidence="3">Rice</strain>
        <tissue evidence="3">Whole body</tissue>
    </source>
</reference>
<evidence type="ECO:0000313" key="3">
    <source>
        <dbReference type="EMBL" id="SOQ48246.1"/>
    </source>
</evidence>
<accession>A0A2H1W5L8</accession>